<feature type="transmembrane region" description="Helical" evidence="6">
    <location>
        <begin position="162"/>
        <end position="181"/>
    </location>
</feature>
<comment type="subcellular location">
    <subcellularLocation>
        <location evidence="1">Endomembrane system</location>
        <topology evidence="1">Multi-pass membrane protein</topology>
    </subcellularLocation>
</comment>
<evidence type="ECO:0000313" key="8">
    <source>
        <dbReference type="Proteomes" id="UP000800092"/>
    </source>
</evidence>
<feature type="transmembrane region" description="Helical" evidence="6">
    <location>
        <begin position="31"/>
        <end position="55"/>
    </location>
</feature>
<dbReference type="InterPro" id="IPR008217">
    <property type="entry name" value="Ccc1_fam"/>
</dbReference>
<dbReference type="Proteomes" id="UP000800092">
    <property type="component" value="Unassembled WGS sequence"/>
</dbReference>
<keyword evidence="5 6" id="KW-0472">Membrane</keyword>
<keyword evidence="4 6" id="KW-1133">Transmembrane helix</keyword>
<reference evidence="7" key="1">
    <citation type="journal article" date="2020" name="Stud. Mycol.">
        <title>101 Dothideomycetes genomes: a test case for predicting lifestyles and emergence of pathogens.</title>
        <authorList>
            <person name="Haridas S."/>
            <person name="Albert R."/>
            <person name="Binder M."/>
            <person name="Bloem J."/>
            <person name="Labutti K."/>
            <person name="Salamov A."/>
            <person name="Andreopoulos B."/>
            <person name="Baker S."/>
            <person name="Barry K."/>
            <person name="Bills G."/>
            <person name="Bluhm B."/>
            <person name="Cannon C."/>
            <person name="Castanera R."/>
            <person name="Culley D."/>
            <person name="Daum C."/>
            <person name="Ezra D."/>
            <person name="Gonzalez J."/>
            <person name="Henrissat B."/>
            <person name="Kuo A."/>
            <person name="Liang C."/>
            <person name="Lipzen A."/>
            <person name="Lutzoni F."/>
            <person name="Magnuson J."/>
            <person name="Mondo S."/>
            <person name="Nolan M."/>
            <person name="Ohm R."/>
            <person name="Pangilinan J."/>
            <person name="Park H.-J."/>
            <person name="Ramirez L."/>
            <person name="Alfaro M."/>
            <person name="Sun H."/>
            <person name="Tritt A."/>
            <person name="Yoshinaga Y."/>
            <person name="Zwiers L.-H."/>
            <person name="Turgeon B."/>
            <person name="Goodwin S."/>
            <person name="Spatafora J."/>
            <person name="Crous P."/>
            <person name="Grigoriev I."/>
        </authorList>
    </citation>
    <scope>NUCLEOTIDE SEQUENCE</scope>
    <source>
        <strain evidence="7">Tuck. ex Michener</strain>
    </source>
</reference>
<keyword evidence="8" id="KW-1185">Reference proteome</keyword>
<dbReference type="GO" id="GO:0005384">
    <property type="term" value="F:manganese ion transmembrane transporter activity"/>
    <property type="evidence" value="ECO:0007669"/>
    <property type="project" value="InterPro"/>
</dbReference>
<evidence type="ECO:0000256" key="4">
    <source>
        <dbReference type="ARBA" id="ARBA00022989"/>
    </source>
</evidence>
<feature type="non-terminal residue" evidence="7">
    <location>
        <position position="1"/>
    </location>
</feature>
<dbReference type="OrthoDB" id="73465at2759"/>
<organism evidence="7 8">
    <name type="scientific">Viridothelium virens</name>
    <name type="common">Speckled blister lichen</name>
    <name type="synonym">Trypethelium virens</name>
    <dbReference type="NCBI Taxonomy" id="1048519"/>
    <lineage>
        <taxon>Eukaryota</taxon>
        <taxon>Fungi</taxon>
        <taxon>Dikarya</taxon>
        <taxon>Ascomycota</taxon>
        <taxon>Pezizomycotina</taxon>
        <taxon>Dothideomycetes</taxon>
        <taxon>Dothideomycetes incertae sedis</taxon>
        <taxon>Trypetheliales</taxon>
        <taxon>Trypetheliaceae</taxon>
        <taxon>Viridothelium</taxon>
    </lineage>
</organism>
<evidence type="ECO:0000256" key="2">
    <source>
        <dbReference type="ARBA" id="ARBA00007049"/>
    </source>
</evidence>
<comment type="similarity">
    <text evidence="2">Belongs to the CCC1 family.</text>
</comment>
<feature type="transmembrane region" description="Helical" evidence="6">
    <location>
        <begin position="133"/>
        <end position="156"/>
    </location>
</feature>
<name>A0A6A6H4J0_VIRVR</name>
<gene>
    <name evidence="7" type="ORF">EV356DRAFT_449963</name>
</gene>
<protein>
    <submittedName>
        <fullName evidence="7">DUF125-domain-containing protein</fullName>
    </submittedName>
</protein>
<feature type="transmembrane region" description="Helical" evidence="6">
    <location>
        <begin position="193"/>
        <end position="215"/>
    </location>
</feature>
<dbReference type="GO" id="GO:0012505">
    <property type="term" value="C:endomembrane system"/>
    <property type="evidence" value="ECO:0007669"/>
    <property type="project" value="UniProtKB-SubCell"/>
</dbReference>
<dbReference type="EMBL" id="ML991814">
    <property type="protein sequence ID" value="KAF2232630.1"/>
    <property type="molecule type" value="Genomic_DNA"/>
</dbReference>
<dbReference type="AlphaFoldDB" id="A0A6A6H4J0"/>
<proteinExistence type="inferred from homology"/>
<evidence type="ECO:0000256" key="5">
    <source>
        <dbReference type="ARBA" id="ARBA00023136"/>
    </source>
</evidence>
<evidence type="ECO:0000256" key="6">
    <source>
        <dbReference type="SAM" id="Phobius"/>
    </source>
</evidence>
<accession>A0A6A6H4J0</accession>
<evidence type="ECO:0000256" key="3">
    <source>
        <dbReference type="ARBA" id="ARBA00022692"/>
    </source>
</evidence>
<sequence>LLRDTSLGLADGLTVPFALTAGLSSLGSSRLVILGGLAELFSGAISMGLGAYLAAATEQKQYEVAEARAQKEVEAEREVRVEEKTYRVLAGYGISPGAGRGVVEELRRRPEEWVNFMMAFELRLEKPKTSQNWMSALAMGSSYFIGGLIPMIPYFASHNVNFALFLSIGITAAILLLFGFAKAKAMGTTKIAALWSALHTLVVGALAAGASYGIVRAVNSAKGL</sequence>
<evidence type="ECO:0000313" key="7">
    <source>
        <dbReference type="EMBL" id="KAF2232630.1"/>
    </source>
</evidence>
<keyword evidence="3 6" id="KW-0812">Transmembrane</keyword>
<dbReference type="PANTHER" id="PTHR31851">
    <property type="entry name" value="FE(2+)/MN(2+) TRANSPORTER PCL1"/>
    <property type="match status" value="1"/>
</dbReference>
<evidence type="ECO:0000256" key="1">
    <source>
        <dbReference type="ARBA" id="ARBA00004127"/>
    </source>
</evidence>
<dbReference type="Pfam" id="PF01988">
    <property type="entry name" value="VIT1"/>
    <property type="match status" value="1"/>
</dbReference>
<dbReference type="GO" id="GO:0030026">
    <property type="term" value="P:intracellular manganese ion homeostasis"/>
    <property type="evidence" value="ECO:0007669"/>
    <property type="project" value="InterPro"/>
</dbReference>